<dbReference type="Pfam" id="PF02825">
    <property type="entry name" value="WWE"/>
    <property type="match status" value="1"/>
</dbReference>
<keyword evidence="5" id="KW-0963">Cytoplasm</keyword>
<sequence length="211" mass="24008">MSNMTANRQQALNAAIDRDCPICHCEMVLPTAVPACQHKFCFMCLKGVNMNHLGGCPICRGPIDDNIFRRPTQQLDIKMPVPDSPTPSTSSSTDREVKQEVDEDVKPDVDALNASMNNPPPILMYWLYHGRRQGWWRFDPRIEKDIEEAYIARMPVTEVVICGQPYVIDFSNMTQYPKNNRTHSRDVKRVDAHEFDASNVKGLAGVFKLTR</sequence>
<evidence type="ECO:0000256" key="5">
    <source>
        <dbReference type="RuleBase" id="RU367115"/>
    </source>
</evidence>
<keyword evidence="5" id="KW-0808">Transferase</keyword>
<dbReference type="FunFam" id="3.30.720.50:FF:000010">
    <property type="entry name" value="Zinc finger protein"/>
    <property type="match status" value="1"/>
</dbReference>
<dbReference type="STRING" id="1561998.A0A1I7UT03"/>
<keyword evidence="2 4" id="KW-0863">Zinc-finger</keyword>
<organism evidence="9 10">
    <name type="scientific">Caenorhabditis tropicalis</name>
    <dbReference type="NCBI Taxonomy" id="1561998"/>
    <lineage>
        <taxon>Eukaryota</taxon>
        <taxon>Metazoa</taxon>
        <taxon>Ecdysozoa</taxon>
        <taxon>Nematoda</taxon>
        <taxon>Chromadorea</taxon>
        <taxon>Rhabditida</taxon>
        <taxon>Rhabditina</taxon>
        <taxon>Rhabditomorpha</taxon>
        <taxon>Rhabditoidea</taxon>
        <taxon>Rhabditidae</taxon>
        <taxon>Peloderinae</taxon>
        <taxon>Caenorhabditis</taxon>
    </lineage>
</organism>
<dbReference type="GO" id="GO:0005829">
    <property type="term" value="C:cytosol"/>
    <property type="evidence" value="ECO:0007669"/>
    <property type="project" value="UniProtKB-SubCell"/>
</dbReference>
<dbReference type="GO" id="GO:0072572">
    <property type="term" value="F:poly-ADP-D-ribose binding"/>
    <property type="evidence" value="ECO:0007669"/>
    <property type="project" value="UniProtKB-UniRule"/>
</dbReference>
<dbReference type="Proteomes" id="UP000095282">
    <property type="component" value="Unplaced"/>
</dbReference>
<reference evidence="10" key="1">
    <citation type="submission" date="2016-11" db="UniProtKB">
        <authorList>
            <consortium name="WormBaseParasite"/>
        </authorList>
    </citation>
    <scope>IDENTIFICATION</scope>
</reference>
<dbReference type="InterPro" id="IPR018957">
    <property type="entry name" value="Znf_C3HC4_RING-type"/>
</dbReference>
<dbReference type="WBParaSite" id="Csp11.Scaffold630.g19046.t1">
    <property type="protein sequence ID" value="Csp11.Scaffold630.g19046.t1"/>
    <property type="gene ID" value="Csp11.Scaffold630.g19046"/>
</dbReference>
<keyword evidence="5" id="KW-0833">Ubl conjugation pathway</keyword>
<dbReference type="Pfam" id="PF00097">
    <property type="entry name" value="zf-C3HC4"/>
    <property type="match status" value="1"/>
</dbReference>
<dbReference type="GO" id="GO:0008270">
    <property type="term" value="F:zinc ion binding"/>
    <property type="evidence" value="ECO:0007669"/>
    <property type="project" value="UniProtKB-UniRule"/>
</dbReference>
<evidence type="ECO:0000256" key="2">
    <source>
        <dbReference type="ARBA" id="ARBA00022771"/>
    </source>
</evidence>
<name>A0A1I7UT03_9PELO</name>
<comment type="function">
    <text evidence="5">E3 ubiquitin-protein ligase that specifically binds poly-ADP-ribosylated proteins and mediates their ubiquitination and subsequent degradation.</text>
</comment>
<dbReference type="SMART" id="SM00678">
    <property type="entry name" value="WWE"/>
    <property type="match status" value="1"/>
</dbReference>
<accession>A0A1I7UT03</accession>
<keyword evidence="3 5" id="KW-0862">Zinc</keyword>
<dbReference type="PROSITE" id="PS50918">
    <property type="entry name" value="WWE"/>
    <property type="match status" value="1"/>
</dbReference>
<dbReference type="SMART" id="SM00184">
    <property type="entry name" value="RING"/>
    <property type="match status" value="1"/>
</dbReference>
<comment type="subcellular location">
    <subcellularLocation>
        <location evidence="5">Cytoplasm</location>
        <location evidence="5">Cytosol</location>
    </subcellularLocation>
</comment>
<keyword evidence="9" id="KW-1185">Reference proteome</keyword>
<dbReference type="PROSITE" id="PS50089">
    <property type="entry name" value="ZF_RING_2"/>
    <property type="match status" value="1"/>
</dbReference>
<dbReference type="PROSITE" id="PS00518">
    <property type="entry name" value="ZF_RING_1"/>
    <property type="match status" value="1"/>
</dbReference>
<dbReference type="eggNOG" id="KOG0824">
    <property type="taxonomic scope" value="Eukaryota"/>
</dbReference>
<dbReference type="FunFam" id="3.30.40.10:FF:001357">
    <property type="entry name" value="Protein CBG08753"/>
    <property type="match status" value="1"/>
</dbReference>
<dbReference type="GO" id="GO:0061630">
    <property type="term" value="F:ubiquitin protein ligase activity"/>
    <property type="evidence" value="ECO:0007669"/>
    <property type="project" value="UniProtKB-UniRule"/>
</dbReference>
<evidence type="ECO:0000313" key="9">
    <source>
        <dbReference type="Proteomes" id="UP000095282"/>
    </source>
</evidence>
<evidence type="ECO:0000313" key="10">
    <source>
        <dbReference type="WBParaSite" id="Csp11.Scaffold630.g19046.t1"/>
    </source>
</evidence>
<comment type="pathway">
    <text evidence="5">Protein modification; protein ubiquitination.</text>
</comment>
<evidence type="ECO:0000256" key="4">
    <source>
        <dbReference type="PROSITE-ProRule" id="PRU00175"/>
    </source>
</evidence>
<evidence type="ECO:0000256" key="3">
    <source>
        <dbReference type="ARBA" id="ARBA00022833"/>
    </source>
</evidence>
<comment type="catalytic activity">
    <reaction evidence="5">
        <text>S-ubiquitinyl-[E2 ubiquitin-conjugating enzyme]-L-cysteine + [acceptor protein]-L-lysine = [E2 ubiquitin-conjugating enzyme]-L-cysteine + N(6)-ubiquitinyl-[acceptor protein]-L-lysine.</text>
        <dbReference type="EC" id="2.3.2.27"/>
    </reaction>
</comment>
<dbReference type="InterPro" id="IPR001841">
    <property type="entry name" value="Znf_RING"/>
</dbReference>
<dbReference type="GO" id="GO:0006511">
    <property type="term" value="P:ubiquitin-dependent protein catabolic process"/>
    <property type="evidence" value="ECO:0007669"/>
    <property type="project" value="UniProtKB-UniRule"/>
</dbReference>
<feature type="domain" description="RING-type" evidence="7">
    <location>
        <begin position="20"/>
        <end position="60"/>
    </location>
</feature>
<dbReference type="PANTHER" id="PTHR13417:SF2">
    <property type="entry name" value="E3 UBIQUITIN-PROTEIN LIGASE RNF146"/>
    <property type="match status" value="1"/>
</dbReference>
<dbReference type="InterPro" id="IPR017907">
    <property type="entry name" value="Znf_RING_CS"/>
</dbReference>
<evidence type="ECO:0000259" key="8">
    <source>
        <dbReference type="PROSITE" id="PS50918"/>
    </source>
</evidence>
<comment type="PTM">
    <text evidence="5">Ubiquitinated; autoubiquitinated.</text>
</comment>
<comment type="domain">
    <text evidence="5">The WWE domain mediates non-covalent poly(ADP-ribose)-binding.</text>
</comment>
<dbReference type="Gene3D" id="3.30.40.10">
    <property type="entry name" value="Zinc/RING finger domain, C3HC4 (zinc finger)"/>
    <property type="match status" value="1"/>
</dbReference>
<dbReference type="InterPro" id="IPR013083">
    <property type="entry name" value="Znf_RING/FYVE/PHD"/>
</dbReference>
<dbReference type="SUPFAM" id="SSF117839">
    <property type="entry name" value="WWE domain"/>
    <property type="match status" value="1"/>
</dbReference>
<dbReference type="EC" id="2.3.2.27" evidence="5"/>
<dbReference type="GO" id="GO:0051865">
    <property type="term" value="P:protein autoubiquitination"/>
    <property type="evidence" value="ECO:0007669"/>
    <property type="project" value="UniProtKB-UniRule"/>
</dbReference>
<dbReference type="SUPFAM" id="SSF57850">
    <property type="entry name" value="RING/U-box"/>
    <property type="match status" value="1"/>
</dbReference>
<protein>
    <recommendedName>
        <fullName evidence="5">E3 ubiquitin-protein ligase</fullName>
        <ecNumber evidence="5">2.3.2.27</ecNumber>
    </recommendedName>
</protein>
<dbReference type="InterPro" id="IPR018123">
    <property type="entry name" value="WWE-dom_subgr"/>
</dbReference>
<dbReference type="Gene3D" id="3.30.720.50">
    <property type="match status" value="1"/>
</dbReference>
<evidence type="ECO:0000256" key="6">
    <source>
        <dbReference type="SAM" id="MobiDB-lite"/>
    </source>
</evidence>
<dbReference type="AlphaFoldDB" id="A0A1I7UT03"/>
<dbReference type="InterPro" id="IPR033509">
    <property type="entry name" value="RNF146"/>
</dbReference>
<proteinExistence type="predicted"/>
<keyword evidence="1 5" id="KW-0479">Metal-binding</keyword>
<dbReference type="InterPro" id="IPR004170">
    <property type="entry name" value="WWE_dom"/>
</dbReference>
<evidence type="ECO:0000259" key="7">
    <source>
        <dbReference type="PROSITE" id="PS50089"/>
    </source>
</evidence>
<evidence type="ECO:0000256" key="1">
    <source>
        <dbReference type="ARBA" id="ARBA00022723"/>
    </source>
</evidence>
<dbReference type="InterPro" id="IPR037197">
    <property type="entry name" value="WWE_dom_sf"/>
</dbReference>
<dbReference type="GO" id="GO:0016055">
    <property type="term" value="P:Wnt signaling pathway"/>
    <property type="evidence" value="ECO:0007669"/>
    <property type="project" value="InterPro"/>
</dbReference>
<dbReference type="GO" id="GO:0005634">
    <property type="term" value="C:nucleus"/>
    <property type="evidence" value="ECO:0007669"/>
    <property type="project" value="TreeGrafter"/>
</dbReference>
<feature type="domain" description="WWE" evidence="8">
    <location>
        <begin position="111"/>
        <end position="189"/>
    </location>
</feature>
<dbReference type="PANTHER" id="PTHR13417">
    <property type="entry name" value="E3 UBIQUITIN-PROTEIN LIGASE RNF146"/>
    <property type="match status" value="1"/>
</dbReference>
<feature type="region of interest" description="Disordered" evidence="6">
    <location>
        <begin position="76"/>
        <end position="100"/>
    </location>
</feature>